<sequence length="299" mass="33316">NYTPELTGIVTLSTDMMMVVNRGAEEISIFNRIDGHLLARLDKLASKPWSICHLRGHSNTFAVTLDNGHIQILSIVKTEQSIAITRVRTLDLTRHFTRCTGVKTLSKGDFILVSGFIGGLICWGIVSVTTGDVNEMHTICEGHEWSYVATSPNNAIAYISCLAGLNSPCNGVYAFDISTGSRRFVYRDSELMFPSGICVDNSGFIFVCSYDSSIHQLSESGEKMRVHKDKTLYGLKGIYWEEPSGYLYVSQYNNNMVRRLPPVFSHVNEQGNAAIFFISLEVNICLTKVNSLTDFRKCP</sequence>
<evidence type="ECO:0000313" key="1">
    <source>
        <dbReference type="EMBL" id="KAL3857696.1"/>
    </source>
</evidence>
<feature type="non-terminal residue" evidence="1">
    <location>
        <position position="1"/>
    </location>
</feature>
<reference evidence="1 2" key="1">
    <citation type="submission" date="2024-11" db="EMBL/GenBank/DDBJ databases">
        <title>Chromosome-level genome assembly of the freshwater bivalve Anodonta woodiana.</title>
        <authorList>
            <person name="Chen X."/>
        </authorList>
    </citation>
    <scope>NUCLEOTIDE SEQUENCE [LARGE SCALE GENOMIC DNA]</scope>
    <source>
        <strain evidence="1">MN2024</strain>
        <tissue evidence="1">Gills</tissue>
    </source>
</reference>
<dbReference type="SUPFAM" id="SSF101898">
    <property type="entry name" value="NHL repeat"/>
    <property type="match status" value="1"/>
</dbReference>
<dbReference type="Gene3D" id="2.120.10.30">
    <property type="entry name" value="TolB, C-terminal domain"/>
    <property type="match status" value="1"/>
</dbReference>
<gene>
    <name evidence="1" type="ORF">ACJMK2_012338</name>
</gene>
<accession>A0ABD3V900</accession>
<proteinExistence type="predicted"/>
<name>A0ABD3V900_SINWO</name>
<dbReference type="AlphaFoldDB" id="A0ABD3V900"/>
<protein>
    <submittedName>
        <fullName evidence="1">Uncharacterized protein</fullName>
    </submittedName>
</protein>
<evidence type="ECO:0000313" key="2">
    <source>
        <dbReference type="Proteomes" id="UP001634394"/>
    </source>
</evidence>
<dbReference type="InterPro" id="IPR011042">
    <property type="entry name" value="6-blade_b-propeller_TolB-like"/>
</dbReference>
<organism evidence="1 2">
    <name type="scientific">Sinanodonta woodiana</name>
    <name type="common">Chinese pond mussel</name>
    <name type="synonym">Anodonta woodiana</name>
    <dbReference type="NCBI Taxonomy" id="1069815"/>
    <lineage>
        <taxon>Eukaryota</taxon>
        <taxon>Metazoa</taxon>
        <taxon>Spiralia</taxon>
        <taxon>Lophotrochozoa</taxon>
        <taxon>Mollusca</taxon>
        <taxon>Bivalvia</taxon>
        <taxon>Autobranchia</taxon>
        <taxon>Heteroconchia</taxon>
        <taxon>Palaeoheterodonta</taxon>
        <taxon>Unionida</taxon>
        <taxon>Unionoidea</taxon>
        <taxon>Unionidae</taxon>
        <taxon>Unioninae</taxon>
        <taxon>Sinanodonta</taxon>
    </lineage>
</organism>
<keyword evidence="2" id="KW-1185">Reference proteome</keyword>
<dbReference type="EMBL" id="JBJQND010000013">
    <property type="protein sequence ID" value="KAL3857696.1"/>
    <property type="molecule type" value="Genomic_DNA"/>
</dbReference>
<dbReference type="Proteomes" id="UP001634394">
    <property type="component" value="Unassembled WGS sequence"/>
</dbReference>
<comment type="caution">
    <text evidence="1">The sequence shown here is derived from an EMBL/GenBank/DDBJ whole genome shotgun (WGS) entry which is preliminary data.</text>
</comment>